<keyword evidence="2" id="KW-0472">Membrane</keyword>
<keyword evidence="4" id="KW-1185">Reference proteome</keyword>
<sequence length="523" mass="58144">MEHKSYFSYPITQPFPFRWFTPVAAVGGIIFIALFTLMNFASSSYELIVQNSLDPNATVSRRGLLHRYPSFLTTKVQPKCQPATLPVNSDFFTNNTALTYTLTSVWERGEDGRRLISPALTYHSNILQDCSVNSVEIDFDSLDRAGNQIGFCEWGATLRSYISCKIDTPAGEVFFNMTQTFDYVPDTISFDSLHKFLGTGFLSRNKTAQASLWWGESLMLTFWGEVTLMLQDQQGAFKDHDSKIELNKGTVSFMINDTYPDIENLQFFSLDYRFYGNRINEVACCPKLPLPLTAKALEESDTYPNIWIKAESLAKAAYSTILADLGQEAAPKSNILTDSKLLTRYTDNFSTARMANLRSGPANDSYSALKKTTGSLGITPSVIATTYICQVPRLKPAGNLIIAIIVADLVLLQAVWQLYKLSAEFYLGIMTFTAVMPASAQNLSYGADNFYRSESVAIQPIHFNTVYNTTAVGNLFTSRNTNRSTHSPAIVVGHPMGAVKEQSANLYATKLAEEGFVTLTLDM</sequence>
<reference evidence="3" key="2">
    <citation type="submission" date="2020-05" db="EMBL/GenBank/DDBJ databases">
        <authorList>
            <person name="Kim H.-S."/>
            <person name="Proctor R.H."/>
            <person name="Brown D.W."/>
        </authorList>
    </citation>
    <scope>NUCLEOTIDE SEQUENCE</scope>
    <source>
        <strain evidence="3">NRRL 45417</strain>
    </source>
</reference>
<keyword evidence="2" id="KW-0812">Transmembrane</keyword>
<evidence type="ECO:0000256" key="1">
    <source>
        <dbReference type="ARBA" id="ARBA00029464"/>
    </source>
</evidence>
<protein>
    <submittedName>
        <fullName evidence="3">Uncharacterized protein</fullName>
    </submittedName>
</protein>
<dbReference type="AlphaFoldDB" id="A0A8H4WYA8"/>
<evidence type="ECO:0000313" key="4">
    <source>
        <dbReference type="Proteomes" id="UP000604273"/>
    </source>
</evidence>
<evidence type="ECO:0000313" key="3">
    <source>
        <dbReference type="EMBL" id="KAF4954319.1"/>
    </source>
</evidence>
<comment type="caution">
    <text evidence="3">The sequence shown here is derived from an EMBL/GenBank/DDBJ whole genome shotgun (WGS) entry which is preliminary data.</text>
</comment>
<organism evidence="3 4">
    <name type="scientific">Fusarium gaditjirri</name>
    <dbReference type="NCBI Taxonomy" id="282569"/>
    <lineage>
        <taxon>Eukaryota</taxon>
        <taxon>Fungi</taxon>
        <taxon>Dikarya</taxon>
        <taxon>Ascomycota</taxon>
        <taxon>Pezizomycotina</taxon>
        <taxon>Sordariomycetes</taxon>
        <taxon>Hypocreomycetidae</taxon>
        <taxon>Hypocreales</taxon>
        <taxon>Nectriaceae</taxon>
        <taxon>Fusarium</taxon>
        <taxon>Fusarium nisikadoi species complex</taxon>
    </lineage>
</organism>
<accession>A0A8H4WYA8</accession>
<reference evidence="3" key="1">
    <citation type="journal article" date="2020" name="BMC Genomics">
        <title>Correction to: Identification and distribution of gene clusters required for synthesis of sphingolipid metabolism inhibitors in diverse species of the filamentous fungus Fusarium.</title>
        <authorList>
            <person name="Kim H.S."/>
            <person name="Lohmar J.M."/>
            <person name="Busman M."/>
            <person name="Brown D.W."/>
            <person name="Naumann T.A."/>
            <person name="Divon H.H."/>
            <person name="Lysoe E."/>
            <person name="Uhlig S."/>
            <person name="Proctor R.H."/>
        </authorList>
    </citation>
    <scope>NUCLEOTIDE SEQUENCE</scope>
    <source>
        <strain evidence="3">NRRL 45417</strain>
    </source>
</reference>
<name>A0A8H4WYA8_9HYPO</name>
<proteinExistence type="inferred from homology"/>
<keyword evidence="2" id="KW-1133">Transmembrane helix</keyword>
<gene>
    <name evidence="3" type="ORF">FGADI_5342</name>
</gene>
<feature type="transmembrane region" description="Helical" evidence="2">
    <location>
        <begin position="20"/>
        <end position="41"/>
    </location>
</feature>
<dbReference type="OrthoDB" id="3220769at2759"/>
<dbReference type="PANTHER" id="PTHR47751:SF1">
    <property type="entry name" value="SUPERFAMILY HYDROLASE, PUTATIVE (AFU_ORTHOLOGUE AFUA_2G16580)-RELATED"/>
    <property type="match status" value="1"/>
</dbReference>
<dbReference type="InterPro" id="IPR029058">
    <property type="entry name" value="AB_hydrolase_fold"/>
</dbReference>
<dbReference type="Gene3D" id="3.40.50.1820">
    <property type="entry name" value="alpha/beta hydrolase"/>
    <property type="match status" value="1"/>
</dbReference>
<comment type="similarity">
    <text evidence="1">Belongs to the polyketide transferase af380 family.</text>
</comment>
<dbReference type="SUPFAM" id="SSF53474">
    <property type="entry name" value="alpha/beta-Hydrolases"/>
    <property type="match status" value="1"/>
</dbReference>
<dbReference type="Proteomes" id="UP000604273">
    <property type="component" value="Unassembled WGS sequence"/>
</dbReference>
<dbReference type="InterPro" id="IPR051411">
    <property type="entry name" value="Polyketide_trans_af380"/>
</dbReference>
<feature type="transmembrane region" description="Helical" evidence="2">
    <location>
        <begin position="400"/>
        <end position="419"/>
    </location>
</feature>
<evidence type="ECO:0000256" key="2">
    <source>
        <dbReference type="SAM" id="Phobius"/>
    </source>
</evidence>
<dbReference type="EMBL" id="JABFAI010000120">
    <property type="protein sequence ID" value="KAF4954319.1"/>
    <property type="molecule type" value="Genomic_DNA"/>
</dbReference>
<dbReference type="PANTHER" id="PTHR47751">
    <property type="entry name" value="SUPERFAMILY HYDROLASE, PUTATIVE (AFU_ORTHOLOGUE AFUA_2G16580)-RELATED"/>
    <property type="match status" value="1"/>
</dbReference>